<evidence type="ECO:0000313" key="1">
    <source>
        <dbReference type="EMBL" id="KAK7270804.1"/>
    </source>
</evidence>
<protein>
    <submittedName>
        <fullName evidence="1">Uncharacterized protein</fullName>
    </submittedName>
</protein>
<dbReference type="EMBL" id="JAYKXN010000007">
    <property type="protein sequence ID" value="KAK7270804.1"/>
    <property type="molecule type" value="Genomic_DNA"/>
</dbReference>
<gene>
    <name evidence="1" type="ORF">RJT34_26241</name>
</gene>
<comment type="caution">
    <text evidence="1">The sequence shown here is derived from an EMBL/GenBank/DDBJ whole genome shotgun (WGS) entry which is preliminary data.</text>
</comment>
<reference evidence="1 2" key="1">
    <citation type="submission" date="2024-01" db="EMBL/GenBank/DDBJ databases">
        <title>The genomes of 5 underutilized Papilionoideae crops provide insights into root nodulation and disease resistance.</title>
        <authorList>
            <person name="Yuan L."/>
        </authorList>
    </citation>
    <scope>NUCLEOTIDE SEQUENCE [LARGE SCALE GENOMIC DNA]</scope>
    <source>
        <strain evidence="1">LY-2023</strain>
        <tissue evidence="1">Leaf</tissue>
    </source>
</reference>
<dbReference type="AlphaFoldDB" id="A0AAN9IAE3"/>
<evidence type="ECO:0000313" key="2">
    <source>
        <dbReference type="Proteomes" id="UP001359559"/>
    </source>
</evidence>
<sequence length="99" mass="11311">MNFKAWWLARGLGGFIHGVTEIIIQSRGYVVVAHHGRVKMRFSPGGQRWFDSIMANKEDMARQLDEGKEQVTKEVCGITIKKANEANFENYSKDILVVR</sequence>
<name>A0AAN9IAE3_CLITE</name>
<keyword evidence="2" id="KW-1185">Reference proteome</keyword>
<organism evidence="1 2">
    <name type="scientific">Clitoria ternatea</name>
    <name type="common">Butterfly pea</name>
    <dbReference type="NCBI Taxonomy" id="43366"/>
    <lineage>
        <taxon>Eukaryota</taxon>
        <taxon>Viridiplantae</taxon>
        <taxon>Streptophyta</taxon>
        <taxon>Embryophyta</taxon>
        <taxon>Tracheophyta</taxon>
        <taxon>Spermatophyta</taxon>
        <taxon>Magnoliopsida</taxon>
        <taxon>eudicotyledons</taxon>
        <taxon>Gunneridae</taxon>
        <taxon>Pentapetalae</taxon>
        <taxon>rosids</taxon>
        <taxon>fabids</taxon>
        <taxon>Fabales</taxon>
        <taxon>Fabaceae</taxon>
        <taxon>Papilionoideae</taxon>
        <taxon>50 kb inversion clade</taxon>
        <taxon>NPAAA clade</taxon>
        <taxon>indigoferoid/millettioid clade</taxon>
        <taxon>Phaseoleae</taxon>
        <taxon>Clitoria</taxon>
    </lineage>
</organism>
<dbReference type="Proteomes" id="UP001359559">
    <property type="component" value="Unassembled WGS sequence"/>
</dbReference>
<accession>A0AAN9IAE3</accession>
<proteinExistence type="predicted"/>